<gene>
    <name evidence="2" type="ORF">HLPR_04620</name>
    <name evidence="3" type="ORF">HLPR_15980</name>
    <name evidence="4" type="ORF">HLPR_16030</name>
    <name evidence="5" type="ORF">HLPR_17640</name>
    <name evidence="6" type="ORF">HLPR_26520</name>
    <name evidence="7" type="ORF">HLPR_27230</name>
</gene>
<accession>A0AAU9E954</accession>
<protein>
    <submittedName>
        <fullName evidence="4">AAA family ATPase</fullName>
    </submittedName>
</protein>
<dbReference type="EMBL" id="AP028654">
    <property type="protein sequence ID" value="BEP30321.1"/>
    <property type="molecule type" value="Genomic_DNA"/>
</dbReference>
<dbReference type="KEGG" id="hprf:HLPR_17640"/>
<dbReference type="EMBL" id="AP028654">
    <property type="protein sequence ID" value="BEP30392.1"/>
    <property type="molecule type" value="Genomic_DNA"/>
</dbReference>
<dbReference type="Pfam" id="PF13401">
    <property type="entry name" value="AAA_22"/>
    <property type="match status" value="1"/>
</dbReference>
<keyword evidence="8" id="KW-1185">Reference proteome</keyword>
<dbReference type="EMBL" id="AP028654">
    <property type="protein sequence ID" value="BEP29433.1"/>
    <property type="molecule type" value="Genomic_DNA"/>
</dbReference>
<sequence length="267" mass="30239">MDYTSRFGLDFNPFIKNSKEIIIETSEYKETLLRLNILLETRGFGLITGSPGKGKTTIIRSWSKILNPSLFKVIYSSLSTLTVAEFYKNLAQQLGLEPMMRKNDNFKIIQNEITRYAVEKRITPVIIIDEANYINNGILNDLKILFNFEMDSKDRAVVLLVGLPNINNTLRLVSHEPLRQRITMNYHLDGLNKEEARSYIKNKLIGANCHVNIFSEGALEGIINSSNGIPRIINKICNACLLIGNNQNITDINNDIVMMAVNETELG</sequence>
<dbReference type="InterPro" id="IPR049945">
    <property type="entry name" value="AAA_22"/>
</dbReference>
<dbReference type="RefSeq" id="WP_338534919.1">
    <property type="nucleotide sequence ID" value="NZ_AP028654.1"/>
</dbReference>
<dbReference type="InterPro" id="IPR027417">
    <property type="entry name" value="P-loop_NTPase"/>
</dbReference>
<dbReference type="Gene3D" id="3.40.50.300">
    <property type="entry name" value="P-loop containing nucleotide triphosphate hydrolases"/>
    <property type="match status" value="1"/>
</dbReference>
<dbReference type="PANTHER" id="PTHR35894:SF1">
    <property type="entry name" value="PHOSPHORIBULOKINASE _ URIDINE KINASE FAMILY"/>
    <property type="match status" value="1"/>
</dbReference>
<evidence type="ECO:0000313" key="6">
    <source>
        <dbReference type="EMBL" id="BEP30321.1"/>
    </source>
</evidence>
<dbReference type="EMBL" id="AP028654">
    <property type="protein sequence ID" value="BEP28131.1"/>
    <property type="molecule type" value="Genomic_DNA"/>
</dbReference>
<proteinExistence type="predicted"/>
<dbReference type="GO" id="GO:0016887">
    <property type="term" value="F:ATP hydrolysis activity"/>
    <property type="evidence" value="ECO:0007669"/>
    <property type="project" value="InterPro"/>
</dbReference>
<dbReference type="KEGG" id="hprf:HLPR_26520"/>
<evidence type="ECO:0000313" key="3">
    <source>
        <dbReference type="EMBL" id="BEP29267.1"/>
    </source>
</evidence>
<dbReference type="KEGG" id="hprf:HLPR_15980"/>
<dbReference type="SUPFAM" id="SSF52540">
    <property type="entry name" value="P-loop containing nucleoside triphosphate hydrolases"/>
    <property type="match status" value="1"/>
</dbReference>
<evidence type="ECO:0000313" key="4">
    <source>
        <dbReference type="EMBL" id="BEP29272.1"/>
    </source>
</evidence>
<reference evidence="4 8" key="1">
    <citation type="submission" date="2023-08" db="EMBL/GenBank/DDBJ databases">
        <title>Helicovermis profunda gen. nov., sp. nov., a novel mesophilic, fermentative bacterium within the Bacillota from a deep-sea hydrothermal vent chimney.</title>
        <authorList>
            <person name="Miyazaki U."/>
            <person name="Mizutani D."/>
            <person name="Hashimoto Y."/>
            <person name="Tame A."/>
            <person name="Sawayama S."/>
            <person name="Miyazaki J."/>
            <person name="Takai K."/>
            <person name="Nakagawa S."/>
        </authorList>
    </citation>
    <scope>NUCLEOTIDE SEQUENCE [LARGE SCALE GENOMIC DNA]</scope>
    <source>
        <strain evidence="4 8">S502</strain>
    </source>
</reference>
<feature type="domain" description="ORC1/DEAH AAA+ ATPase" evidence="1">
    <location>
        <begin position="41"/>
        <end position="170"/>
    </location>
</feature>
<evidence type="ECO:0000313" key="8">
    <source>
        <dbReference type="Proteomes" id="UP001321786"/>
    </source>
</evidence>
<dbReference type="EMBL" id="AP028654">
    <property type="protein sequence ID" value="BEP29272.1"/>
    <property type="molecule type" value="Genomic_DNA"/>
</dbReference>
<dbReference type="KEGG" id="hprf:HLPR_27230"/>
<dbReference type="Proteomes" id="UP001321786">
    <property type="component" value="Chromosome"/>
</dbReference>
<dbReference type="KEGG" id="hprf:HLPR_04620"/>
<dbReference type="EMBL" id="AP028654">
    <property type="protein sequence ID" value="BEP29267.1"/>
    <property type="molecule type" value="Genomic_DNA"/>
</dbReference>
<evidence type="ECO:0000259" key="1">
    <source>
        <dbReference type="Pfam" id="PF13401"/>
    </source>
</evidence>
<evidence type="ECO:0000313" key="5">
    <source>
        <dbReference type="EMBL" id="BEP29433.1"/>
    </source>
</evidence>
<dbReference type="AlphaFoldDB" id="A0AAU9E954"/>
<evidence type="ECO:0000313" key="2">
    <source>
        <dbReference type="EMBL" id="BEP28131.1"/>
    </source>
</evidence>
<dbReference type="KEGG" id="hprf:HLPR_16030"/>
<dbReference type="InterPro" id="IPR052026">
    <property type="entry name" value="ExeA_AAA_ATPase_DNA-bind"/>
</dbReference>
<evidence type="ECO:0000313" key="7">
    <source>
        <dbReference type="EMBL" id="BEP30392.1"/>
    </source>
</evidence>
<name>A0AAU9E954_9FIRM</name>
<dbReference type="PANTHER" id="PTHR35894">
    <property type="entry name" value="GENERAL SECRETION PATHWAY PROTEIN A-RELATED"/>
    <property type="match status" value="1"/>
</dbReference>
<organism evidence="4 8">
    <name type="scientific">Helicovermis profundi</name>
    <dbReference type="NCBI Taxonomy" id="3065157"/>
    <lineage>
        <taxon>Bacteria</taxon>
        <taxon>Bacillati</taxon>
        <taxon>Bacillota</taxon>
        <taxon>Clostridia</taxon>
        <taxon>Helicovermis</taxon>
    </lineage>
</organism>